<sequence length="868" mass="97380">MLTVGRLAVENMTEGCVTDSVHPLFTFNLDSDCQDDRMESATLKVNSWVGNPGDDMSIRYGGPDLKPFTSYNLDLNVRDTLGQSAFAVAQFETGRMGTPWQAKWITDGTYRFHEKKVSPSPMVFRRVCSLKEGKVIRARLYTTALGIYDFTINGKEVSDRYFAPGFTSYASKLQYQTYDVTNLLAGGGQKEITAVVAGGWAVGSFSFTRKNRISADRQALLAELRIEFEDGTSQIIGTDKDWSVTLNGPCRMADLYDGETYDARIDLSESQMGPDWHPAAIEKPKIHPLLVADYGSPVRPHEVLKPISVSRLSSNELVYDMGQNFAGVVRLTIDGKEGQIIKVRHSEILNPDGSLNTRFLRTAKATLTYICRQGRQVYSPRFTYMGFRYVSVSGISAGRIQVEGLALYSDMPVTGDFSCSEPRLNRLQSNIVWGAKSNLMDIPTDCPQRDERMGWTGDIAVFAPTACYNFDMSRFLDKWLKDVADEQARTGGIPNTVPAQGFGFPDTMPTMAVDWWGDACVLVPWAEYQARGNIDLLERMYPVMQRYVRACRFWAGLWGIGKRRYIWHTPAVVHFGDWVAPDLPKMSQWQARSPWTATASLNNTSRTLAKVARELGKDREAQEYDLLADKVADAYISVFTDGRGHLKKEFQTAYVLPLYLHMFKGEERKEAAARLAELVKENGYRIGTGFPGTPYILFALADNGQVDAAYRMLLNDTCPSWLYEVKMGATTIWERWDGLDESGQCPIGDDGTDLMISYNHYASGAVGDFLYRRVLGIEMIDPGYRTFRFKPIIHSSLNWAKGHVQTPYGTISASWKVEDSLLAVRVHVPIGTRCRLELQGGQTQDLCPGDHQVNQTINLGTRQEEDKN</sequence>
<reference evidence="8 9" key="1">
    <citation type="submission" date="2018-05" db="EMBL/GenBank/DDBJ databases">
        <title>Reference genomes for bee gut microbiota database.</title>
        <authorList>
            <person name="Ellegaard K.M."/>
        </authorList>
    </citation>
    <scope>NUCLEOTIDE SEQUENCE [LARGE SCALE GENOMIC DNA]</scope>
    <source>
        <strain evidence="8 9">ESL0199</strain>
    </source>
</reference>
<dbReference type="InterPro" id="IPR035396">
    <property type="entry name" value="Bac_rhamnosid6H"/>
</dbReference>
<dbReference type="Pfam" id="PF05592">
    <property type="entry name" value="Bac_rhamnosid"/>
    <property type="match status" value="1"/>
</dbReference>
<dbReference type="Gene3D" id="2.60.420.10">
    <property type="entry name" value="Maltose phosphorylase, domain 3"/>
    <property type="match status" value="1"/>
</dbReference>
<protein>
    <recommendedName>
        <fullName evidence="2">alpha-L-rhamnosidase</fullName>
        <ecNumber evidence="2">3.2.1.40</ecNumber>
    </recommendedName>
</protein>
<evidence type="ECO:0000256" key="1">
    <source>
        <dbReference type="ARBA" id="ARBA00001445"/>
    </source>
</evidence>
<name>A0A318MJG4_9BIFI</name>
<dbReference type="Pfam" id="PF08531">
    <property type="entry name" value="Bac_rhamnosid_N"/>
    <property type="match status" value="1"/>
</dbReference>
<dbReference type="InterPro" id="IPR008902">
    <property type="entry name" value="Rhamnosid_concanavalin"/>
</dbReference>
<dbReference type="EC" id="3.2.1.40" evidence="2"/>
<dbReference type="PANTHER" id="PTHR33307:SF6">
    <property type="entry name" value="ALPHA-RHAMNOSIDASE (EUROFUNG)-RELATED"/>
    <property type="match status" value="1"/>
</dbReference>
<dbReference type="PIRSF" id="PIRSF010631">
    <property type="entry name" value="A-rhamnsds"/>
    <property type="match status" value="1"/>
</dbReference>
<dbReference type="Pfam" id="PF17389">
    <property type="entry name" value="Bac_rhamnosid6H"/>
    <property type="match status" value="1"/>
</dbReference>
<dbReference type="InterPro" id="IPR016007">
    <property type="entry name" value="Alpha_rhamnosid"/>
</dbReference>
<evidence type="ECO:0000313" key="8">
    <source>
        <dbReference type="EMBL" id="PXY88058.1"/>
    </source>
</evidence>
<organism evidence="8 9">
    <name type="scientific">Bifidobacterium asteroides</name>
    <dbReference type="NCBI Taxonomy" id="1684"/>
    <lineage>
        <taxon>Bacteria</taxon>
        <taxon>Bacillati</taxon>
        <taxon>Actinomycetota</taxon>
        <taxon>Actinomycetes</taxon>
        <taxon>Bifidobacteriales</taxon>
        <taxon>Bifidobacteriaceae</taxon>
        <taxon>Bifidobacterium</taxon>
    </lineage>
</organism>
<keyword evidence="3" id="KW-0378">Hydrolase</keyword>
<evidence type="ECO:0000259" key="6">
    <source>
        <dbReference type="Pfam" id="PF17389"/>
    </source>
</evidence>
<evidence type="ECO:0000313" key="9">
    <source>
        <dbReference type="Proteomes" id="UP000248128"/>
    </source>
</evidence>
<evidence type="ECO:0000259" key="5">
    <source>
        <dbReference type="Pfam" id="PF08531"/>
    </source>
</evidence>
<dbReference type="GO" id="GO:0030596">
    <property type="term" value="F:alpha-L-rhamnosidase activity"/>
    <property type="evidence" value="ECO:0007669"/>
    <property type="project" value="UniProtKB-EC"/>
</dbReference>
<feature type="domain" description="Alpha-L-rhamnosidase C-terminal" evidence="7">
    <location>
        <begin position="776"/>
        <end position="844"/>
    </location>
</feature>
<comment type="caution">
    <text evidence="8">The sequence shown here is derived from an EMBL/GenBank/DDBJ whole genome shotgun (WGS) entry which is preliminary data.</text>
</comment>
<evidence type="ECO:0000259" key="4">
    <source>
        <dbReference type="Pfam" id="PF05592"/>
    </source>
</evidence>
<accession>A0A318MJG4</accession>
<dbReference type="InterPro" id="IPR013737">
    <property type="entry name" value="Bac_rhamnosid_N"/>
</dbReference>
<gene>
    <name evidence="8" type="ORF">DKK74_05305</name>
</gene>
<dbReference type="AlphaFoldDB" id="A0A318MJG4"/>
<evidence type="ECO:0000259" key="7">
    <source>
        <dbReference type="Pfam" id="PF17390"/>
    </source>
</evidence>
<dbReference type="GO" id="GO:0005975">
    <property type="term" value="P:carbohydrate metabolic process"/>
    <property type="evidence" value="ECO:0007669"/>
    <property type="project" value="InterPro"/>
</dbReference>
<dbReference type="InterPro" id="IPR008928">
    <property type="entry name" value="6-hairpin_glycosidase_sf"/>
</dbReference>
<feature type="domain" description="Alpha-L-rhamnosidase six-hairpin glycosidase" evidence="6">
    <location>
        <begin position="414"/>
        <end position="774"/>
    </location>
</feature>
<evidence type="ECO:0000256" key="2">
    <source>
        <dbReference type="ARBA" id="ARBA00012652"/>
    </source>
</evidence>
<comment type="catalytic activity">
    <reaction evidence="1">
        <text>Hydrolysis of terminal non-reducing alpha-L-rhamnose residues in alpha-L-rhamnosides.</text>
        <dbReference type="EC" id="3.2.1.40"/>
    </reaction>
</comment>
<feature type="domain" description="Alpha-L-rhamnosidase concanavalin-like" evidence="4">
    <location>
        <begin position="311"/>
        <end position="398"/>
    </location>
</feature>
<dbReference type="Gene3D" id="2.60.120.260">
    <property type="entry name" value="Galactose-binding domain-like"/>
    <property type="match status" value="2"/>
</dbReference>
<dbReference type="EMBL" id="QGLK01000004">
    <property type="protein sequence ID" value="PXY88058.1"/>
    <property type="molecule type" value="Genomic_DNA"/>
</dbReference>
<dbReference type="SUPFAM" id="SSF48208">
    <property type="entry name" value="Six-hairpin glycosidases"/>
    <property type="match status" value="1"/>
</dbReference>
<dbReference type="OrthoDB" id="9761045at2"/>
<feature type="domain" description="Bacterial alpha-L-rhamnosidase N-terminal" evidence="5">
    <location>
        <begin position="134"/>
        <end position="269"/>
    </location>
</feature>
<proteinExistence type="predicted"/>
<evidence type="ECO:0000256" key="3">
    <source>
        <dbReference type="ARBA" id="ARBA00022801"/>
    </source>
</evidence>
<dbReference type="PANTHER" id="PTHR33307">
    <property type="entry name" value="ALPHA-RHAMNOSIDASE (EUROFUNG)"/>
    <property type="match status" value="1"/>
</dbReference>
<dbReference type="InterPro" id="IPR012341">
    <property type="entry name" value="6hp_glycosidase-like_sf"/>
</dbReference>
<dbReference type="InterPro" id="IPR035398">
    <property type="entry name" value="Bac_rhamnosid_C"/>
</dbReference>
<dbReference type="Pfam" id="PF17390">
    <property type="entry name" value="Bac_rhamnosid_C"/>
    <property type="match status" value="1"/>
</dbReference>
<dbReference type="RefSeq" id="WP_110413125.1">
    <property type="nucleotide sequence ID" value="NZ_QGLK01000004.1"/>
</dbReference>
<dbReference type="Gene3D" id="1.50.10.10">
    <property type="match status" value="1"/>
</dbReference>
<dbReference type="Proteomes" id="UP000248128">
    <property type="component" value="Unassembled WGS sequence"/>
</dbReference>